<accession>A0ABT0AXH6</accession>
<dbReference type="InterPro" id="IPR000595">
    <property type="entry name" value="cNMP-bd_dom"/>
</dbReference>
<feature type="domain" description="Cyclic nucleotide-binding" evidence="1">
    <location>
        <begin position="18"/>
        <end position="91"/>
    </location>
</feature>
<dbReference type="RefSeq" id="WP_243990565.1">
    <property type="nucleotide sequence ID" value="NZ_JALHLE010000003.1"/>
</dbReference>
<reference evidence="2" key="1">
    <citation type="submission" date="2022-03" db="EMBL/GenBank/DDBJ databases">
        <title>Identification of a novel bacterium isolated from mangrove sediments.</title>
        <authorList>
            <person name="Pan X."/>
        </authorList>
    </citation>
    <scope>NUCLEOTIDE SEQUENCE</scope>
    <source>
        <strain evidence="2">B2580</strain>
    </source>
</reference>
<dbReference type="Proteomes" id="UP001162880">
    <property type="component" value="Unassembled WGS sequence"/>
</dbReference>
<gene>
    <name evidence="2" type="ORF">MTR64_02855</name>
</gene>
<comment type="caution">
    <text evidence="2">The sequence shown here is derived from an EMBL/GenBank/DDBJ whole genome shotgun (WGS) entry which is preliminary data.</text>
</comment>
<dbReference type="PROSITE" id="PS50042">
    <property type="entry name" value="CNMP_BINDING_3"/>
    <property type="match status" value="1"/>
</dbReference>
<dbReference type="InterPro" id="IPR018490">
    <property type="entry name" value="cNMP-bd_dom_sf"/>
</dbReference>
<proteinExistence type="predicted"/>
<organism evidence="2 3">
    <name type="scientific">Novosphingobium album</name>
    <name type="common">ex Hu et al. 2023</name>
    <dbReference type="NCBI Taxonomy" id="2930093"/>
    <lineage>
        <taxon>Bacteria</taxon>
        <taxon>Pseudomonadati</taxon>
        <taxon>Pseudomonadota</taxon>
        <taxon>Alphaproteobacteria</taxon>
        <taxon>Sphingomonadales</taxon>
        <taxon>Sphingomonadaceae</taxon>
        <taxon>Novosphingobium</taxon>
    </lineage>
</organism>
<dbReference type="SUPFAM" id="SSF51206">
    <property type="entry name" value="cAMP-binding domain-like"/>
    <property type="match status" value="1"/>
</dbReference>
<keyword evidence="3" id="KW-1185">Reference proteome</keyword>
<sequence length="133" mass="13802">MITAQVVDRYLALGRCAPFDRLTTAELLLVSRHVHPRSHLPGEVILSGGAVAERLVVVTGGSALVAGEAAPSVFDAQSALFGLAVRSDYFAGPEGAETLCLAKPHLFTIARECPDFIVGLAALRSKSGATSGT</sequence>
<evidence type="ECO:0000259" key="1">
    <source>
        <dbReference type="PROSITE" id="PS50042"/>
    </source>
</evidence>
<name>A0ABT0AXH6_9SPHN</name>
<dbReference type="EMBL" id="JALHLE010000003">
    <property type="protein sequence ID" value="MCJ2177486.1"/>
    <property type="molecule type" value="Genomic_DNA"/>
</dbReference>
<evidence type="ECO:0000313" key="2">
    <source>
        <dbReference type="EMBL" id="MCJ2177486.1"/>
    </source>
</evidence>
<evidence type="ECO:0000313" key="3">
    <source>
        <dbReference type="Proteomes" id="UP001162880"/>
    </source>
</evidence>
<protein>
    <submittedName>
        <fullName evidence="2">Crp/Fnr family transcriptional regulator</fullName>
    </submittedName>
</protein>